<organism evidence="2 3">
    <name type="scientific">Catenaria anguillulae PL171</name>
    <dbReference type="NCBI Taxonomy" id="765915"/>
    <lineage>
        <taxon>Eukaryota</taxon>
        <taxon>Fungi</taxon>
        <taxon>Fungi incertae sedis</taxon>
        <taxon>Blastocladiomycota</taxon>
        <taxon>Blastocladiomycetes</taxon>
        <taxon>Blastocladiales</taxon>
        <taxon>Catenariaceae</taxon>
        <taxon>Catenaria</taxon>
    </lineage>
</organism>
<comment type="caution">
    <text evidence="2">The sequence shown here is derived from an EMBL/GenBank/DDBJ whole genome shotgun (WGS) entry which is preliminary data.</text>
</comment>
<feature type="compositionally biased region" description="Polar residues" evidence="1">
    <location>
        <begin position="186"/>
        <end position="196"/>
    </location>
</feature>
<gene>
    <name evidence="2" type="ORF">BCR44DRAFT_1440443</name>
</gene>
<feature type="region of interest" description="Disordered" evidence="1">
    <location>
        <begin position="87"/>
        <end position="143"/>
    </location>
</feature>
<dbReference type="AlphaFoldDB" id="A0A1Y2HEZ4"/>
<evidence type="ECO:0000313" key="2">
    <source>
        <dbReference type="EMBL" id="ORZ32273.1"/>
    </source>
</evidence>
<protein>
    <submittedName>
        <fullName evidence="2">Uncharacterized protein</fullName>
    </submittedName>
</protein>
<feature type="compositionally biased region" description="Polar residues" evidence="1">
    <location>
        <begin position="211"/>
        <end position="220"/>
    </location>
</feature>
<name>A0A1Y2HEZ4_9FUNG</name>
<sequence>MMIATVGAQRRKCVQHVLEVARVLVVDRGVPAVVVAGELVAHVFDAKLDRVVVGRLSAWMVRVVCGRVAGPGPGPAAAAAVRRATGGSSMGGARTGTAASSCTSDGAARINTHVPPTPASSNDNTKHDTLPTQNLPHLTDPRFVVSTSTPDVNGPLPSSAQPIVTQRASKVDLVERSCQMIDLTQLGSDPAQSPTDTLHDSGASVGGRYRNTISAVNGRSVSHKSGHHGETRAERREEEEDGIEWKRRGTAPVMKGASRRASQAE</sequence>
<accession>A0A1Y2HEZ4</accession>
<evidence type="ECO:0000256" key="1">
    <source>
        <dbReference type="SAM" id="MobiDB-lite"/>
    </source>
</evidence>
<proteinExistence type="predicted"/>
<dbReference type="Proteomes" id="UP000193411">
    <property type="component" value="Unassembled WGS sequence"/>
</dbReference>
<feature type="region of interest" description="Disordered" evidence="1">
    <location>
        <begin position="186"/>
        <end position="265"/>
    </location>
</feature>
<reference evidence="2 3" key="1">
    <citation type="submission" date="2016-07" db="EMBL/GenBank/DDBJ databases">
        <title>Pervasive Adenine N6-methylation of Active Genes in Fungi.</title>
        <authorList>
            <consortium name="DOE Joint Genome Institute"/>
            <person name="Mondo S.J."/>
            <person name="Dannebaum R.O."/>
            <person name="Kuo R.C."/>
            <person name="Labutti K."/>
            <person name="Haridas S."/>
            <person name="Kuo A."/>
            <person name="Salamov A."/>
            <person name="Ahrendt S.R."/>
            <person name="Lipzen A."/>
            <person name="Sullivan W."/>
            <person name="Andreopoulos W.B."/>
            <person name="Clum A."/>
            <person name="Lindquist E."/>
            <person name="Daum C."/>
            <person name="Ramamoorthy G.K."/>
            <person name="Gryganskyi A."/>
            <person name="Culley D."/>
            <person name="Magnuson J.K."/>
            <person name="James T.Y."/>
            <person name="O'Malley M.A."/>
            <person name="Stajich J.E."/>
            <person name="Spatafora J.W."/>
            <person name="Visel A."/>
            <person name="Grigoriev I.V."/>
        </authorList>
    </citation>
    <scope>NUCLEOTIDE SEQUENCE [LARGE SCALE GENOMIC DNA]</scope>
    <source>
        <strain evidence="2 3">PL171</strain>
    </source>
</reference>
<keyword evidence="3" id="KW-1185">Reference proteome</keyword>
<evidence type="ECO:0000313" key="3">
    <source>
        <dbReference type="Proteomes" id="UP000193411"/>
    </source>
</evidence>
<feature type="compositionally biased region" description="Basic and acidic residues" evidence="1">
    <location>
        <begin position="227"/>
        <end position="236"/>
    </location>
</feature>
<dbReference type="EMBL" id="MCFL01000048">
    <property type="protein sequence ID" value="ORZ32273.1"/>
    <property type="molecule type" value="Genomic_DNA"/>
</dbReference>